<evidence type="ECO:0000313" key="2">
    <source>
        <dbReference type="EMBL" id="MBW0468439.1"/>
    </source>
</evidence>
<evidence type="ECO:0000256" key="1">
    <source>
        <dbReference type="SAM" id="MobiDB-lite"/>
    </source>
</evidence>
<sequence>MDCYQVLATKCPHCDVGDLVESNEIYSSKCDKHLRCANTRCPTIFQLCDGQAPLYWLVCDKKCNVYKVAPMVDADCGADHRTRLCTSCNHHAVPQRTTPLYRIDEEHPHAFSRSSDYERSDDGENHQ</sequence>
<accession>A0A9Q3BNC1</accession>
<feature type="region of interest" description="Disordered" evidence="1">
    <location>
        <begin position="102"/>
        <end position="127"/>
    </location>
</feature>
<reference evidence="2" key="1">
    <citation type="submission" date="2021-03" db="EMBL/GenBank/DDBJ databases">
        <title>Draft genome sequence of rust myrtle Austropuccinia psidii MF-1, a brazilian biotype.</title>
        <authorList>
            <person name="Quecine M.C."/>
            <person name="Pachon D.M.R."/>
            <person name="Bonatelli M.L."/>
            <person name="Correr F.H."/>
            <person name="Franceschini L.M."/>
            <person name="Leite T.F."/>
            <person name="Margarido G.R.A."/>
            <person name="Almeida C.A."/>
            <person name="Ferrarezi J.A."/>
            <person name="Labate C.A."/>
        </authorList>
    </citation>
    <scope>NUCLEOTIDE SEQUENCE</scope>
    <source>
        <strain evidence="2">MF-1</strain>
    </source>
</reference>
<dbReference type="AlphaFoldDB" id="A0A9Q3BNC1"/>
<evidence type="ECO:0000313" key="3">
    <source>
        <dbReference type="Proteomes" id="UP000765509"/>
    </source>
</evidence>
<proteinExistence type="predicted"/>
<comment type="caution">
    <text evidence="2">The sequence shown here is derived from an EMBL/GenBank/DDBJ whole genome shotgun (WGS) entry which is preliminary data.</text>
</comment>
<dbReference type="Proteomes" id="UP000765509">
    <property type="component" value="Unassembled WGS sequence"/>
</dbReference>
<organism evidence="2 3">
    <name type="scientific">Austropuccinia psidii MF-1</name>
    <dbReference type="NCBI Taxonomy" id="1389203"/>
    <lineage>
        <taxon>Eukaryota</taxon>
        <taxon>Fungi</taxon>
        <taxon>Dikarya</taxon>
        <taxon>Basidiomycota</taxon>
        <taxon>Pucciniomycotina</taxon>
        <taxon>Pucciniomycetes</taxon>
        <taxon>Pucciniales</taxon>
        <taxon>Sphaerophragmiaceae</taxon>
        <taxon>Austropuccinia</taxon>
    </lineage>
</organism>
<gene>
    <name evidence="2" type="ORF">O181_008154</name>
</gene>
<protein>
    <submittedName>
        <fullName evidence="2">Uncharacterized protein</fullName>
    </submittedName>
</protein>
<keyword evidence="3" id="KW-1185">Reference proteome</keyword>
<name>A0A9Q3BNC1_9BASI</name>
<dbReference type="EMBL" id="AVOT02001862">
    <property type="protein sequence ID" value="MBW0468439.1"/>
    <property type="molecule type" value="Genomic_DNA"/>
</dbReference>